<name>A0A9E8ZGK8_9CYAN</name>
<dbReference type="Proteomes" id="UP001163152">
    <property type="component" value="Chromosome"/>
</dbReference>
<protein>
    <submittedName>
        <fullName evidence="1">Uncharacterized protein</fullName>
    </submittedName>
</protein>
<dbReference type="RefSeq" id="WP_268613059.1">
    <property type="nucleotide sequence ID" value="NZ_CP113797.1"/>
</dbReference>
<gene>
    <name evidence="1" type="ORF">OXH18_12230</name>
</gene>
<reference evidence="1" key="1">
    <citation type="submission" date="2022-12" db="EMBL/GenBank/DDBJ databases">
        <title>Polyphasic identification of a Novel Hot-Spring Cyanobacterium Ocullathermofonsia sinensis gen nov. sp. nov. and Genomic Insights on its Adaptations to the Thermal Habitat.</title>
        <authorList>
            <person name="Daroch M."/>
            <person name="Tang J."/>
            <person name="Jiang Y."/>
        </authorList>
    </citation>
    <scope>NUCLEOTIDE SEQUENCE</scope>
    <source>
        <strain evidence="1">PKUAC-SCTA174</strain>
    </source>
</reference>
<dbReference type="EMBL" id="CP113797">
    <property type="protein sequence ID" value="WAL62722.1"/>
    <property type="molecule type" value="Genomic_DNA"/>
</dbReference>
<proteinExistence type="predicted"/>
<accession>A0A9E8ZGK8</accession>
<evidence type="ECO:0000313" key="1">
    <source>
        <dbReference type="EMBL" id="WAL62722.1"/>
    </source>
</evidence>
<dbReference type="KEGG" id="tsin:OXH18_12230"/>
<organism evidence="1 2">
    <name type="scientific">Thermocoleostomius sinensis A174</name>
    <dbReference type="NCBI Taxonomy" id="2016057"/>
    <lineage>
        <taxon>Bacteria</taxon>
        <taxon>Bacillati</taxon>
        <taxon>Cyanobacteriota</taxon>
        <taxon>Cyanophyceae</taxon>
        <taxon>Oculatellales</taxon>
        <taxon>Oculatellaceae</taxon>
        <taxon>Thermocoleostomius</taxon>
    </lineage>
</organism>
<dbReference type="AlphaFoldDB" id="A0A9E8ZGK8"/>
<sequence length="97" mass="10571">MLKVQINLAQFQLGGFFLEQQPLHSGKKTDDATDANLSPPVTPLEAETLTKLKFIESIIGKYRESNSELAQLATATMADETNTEAVLPKSTLLPITP</sequence>
<evidence type="ECO:0000313" key="2">
    <source>
        <dbReference type="Proteomes" id="UP001163152"/>
    </source>
</evidence>
<keyword evidence="2" id="KW-1185">Reference proteome</keyword>